<sequence length="242" mass="25951">MPLPRYGVAAGTFHGFTRDPSHDFGHWYHGHLTLTTPEGPYHAALDVDSPDDNGVAYRVVDGLTTADVAAVRALPDGFHPLASTPASGALDYVRSPRLQDAAWLAAPAALARRLRRLVARPAPGAAAFGPDLLDRLAGPLPGRTFPWVPSDGDNALDVLQPYLRAANRIYVFGQRFDGGAGGPGVHDVHLNQGDPYGSQWWPDNGTWQDGAVVCEHPSGTVAVWQIKFDTQVLTTDDAGHPR</sequence>
<protein>
    <submittedName>
        <fullName evidence="1">DUF2278 family protein</fullName>
    </submittedName>
</protein>
<comment type="caution">
    <text evidence="1">The sequence shown here is derived from an EMBL/GenBank/DDBJ whole genome shotgun (WGS) entry which is preliminary data.</text>
</comment>
<dbReference type="Proteomes" id="UP001499987">
    <property type="component" value="Unassembled WGS sequence"/>
</dbReference>
<gene>
    <name evidence="1" type="ORF">GCM10009663_55330</name>
</gene>
<organism evidence="1 2">
    <name type="scientific">Kitasatospora arboriphila</name>
    <dbReference type="NCBI Taxonomy" id="258052"/>
    <lineage>
        <taxon>Bacteria</taxon>
        <taxon>Bacillati</taxon>
        <taxon>Actinomycetota</taxon>
        <taxon>Actinomycetes</taxon>
        <taxon>Kitasatosporales</taxon>
        <taxon>Streptomycetaceae</taxon>
        <taxon>Kitasatospora</taxon>
    </lineage>
</organism>
<reference evidence="2" key="1">
    <citation type="journal article" date="2019" name="Int. J. Syst. Evol. Microbiol.">
        <title>The Global Catalogue of Microorganisms (GCM) 10K type strain sequencing project: providing services to taxonomists for standard genome sequencing and annotation.</title>
        <authorList>
            <consortium name="The Broad Institute Genomics Platform"/>
            <consortium name="The Broad Institute Genome Sequencing Center for Infectious Disease"/>
            <person name="Wu L."/>
            <person name="Ma J."/>
        </authorList>
    </citation>
    <scope>NUCLEOTIDE SEQUENCE [LARGE SCALE GENOMIC DNA]</scope>
    <source>
        <strain evidence="2">JCM 13002</strain>
    </source>
</reference>
<dbReference type="RefSeq" id="WP_344626412.1">
    <property type="nucleotide sequence ID" value="NZ_BAAALD010000066.1"/>
</dbReference>
<keyword evidence="2" id="KW-1185">Reference proteome</keyword>
<proteinExistence type="predicted"/>
<evidence type="ECO:0000313" key="2">
    <source>
        <dbReference type="Proteomes" id="UP001499987"/>
    </source>
</evidence>
<dbReference type="Pfam" id="PF10042">
    <property type="entry name" value="DUF2278"/>
    <property type="match status" value="1"/>
</dbReference>
<dbReference type="EMBL" id="BAAALD010000066">
    <property type="protein sequence ID" value="GAA1106194.1"/>
    <property type="molecule type" value="Genomic_DNA"/>
</dbReference>
<dbReference type="InterPro" id="IPR019268">
    <property type="entry name" value="DUF2278"/>
</dbReference>
<name>A0ABP4EIA5_9ACTN</name>
<evidence type="ECO:0000313" key="1">
    <source>
        <dbReference type="EMBL" id="GAA1106194.1"/>
    </source>
</evidence>
<accession>A0ABP4EIA5</accession>